<accession>A0A6B3BZ26</accession>
<dbReference type="AlphaFoldDB" id="A0A6B3BZ26"/>
<comment type="caution">
    <text evidence="2">The sequence shown here is derived from an EMBL/GenBank/DDBJ whole genome shotgun (WGS) entry which is preliminary data.</text>
</comment>
<feature type="compositionally biased region" description="Low complexity" evidence="1">
    <location>
        <begin position="18"/>
        <end position="28"/>
    </location>
</feature>
<dbReference type="RefSeq" id="WP_164318601.1">
    <property type="nucleotide sequence ID" value="NZ_JAAGLU010000025.1"/>
</dbReference>
<evidence type="ECO:0000313" key="2">
    <source>
        <dbReference type="EMBL" id="NEC89562.1"/>
    </source>
</evidence>
<sequence length="52" mass="5695">MTTTSLPRLPRRPRTTTHRATPAPTWTPSGAWAAPTPEVLRSLEAALARWSA</sequence>
<proteinExistence type="predicted"/>
<evidence type="ECO:0000256" key="1">
    <source>
        <dbReference type="SAM" id="MobiDB-lite"/>
    </source>
</evidence>
<gene>
    <name evidence="2" type="ORF">G3I71_27940</name>
</gene>
<protein>
    <submittedName>
        <fullName evidence="2">Uncharacterized protein</fullName>
    </submittedName>
</protein>
<feature type="region of interest" description="Disordered" evidence="1">
    <location>
        <begin position="1"/>
        <end position="33"/>
    </location>
</feature>
<reference evidence="2" key="1">
    <citation type="submission" date="2020-01" db="EMBL/GenBank/DDBJ databases">
        <title>Insect and environment-associated Actinomycetes.</title>
        <authorList>
            <person name="Currrie C."/>
            <person name="Chevrette M."/>
            <person name="Carlson C."/>
            <person name="Stubbendieck R."/>
            <person name="Wendt-Pienkowski E."/>
        </authorList>
    </citation>
    <scope>NUCLEOTIDE SEQUENCE</scope>
    <source>
        <strain evidence="2">SID12501</strain>
    </source>
</reference>
<name>A0A6B3BZ26_9ACTN</name>
<dbReference type="EMBL" id="JAAGLU010000025">
    <property type="protein sequence ID" value="NEC89562.1"/>
    <property type="molecule type" value="Genomic_DNA"/>
</dbReference>
<organism evidence="2">
    <name type="scientific">Streptomyces sp. SID12501</name>
    <dbReference type="NCBI Taxonomy" id="2706042"/>
    <lineage>
        <taxon>Bacteria</taxon>
        <taxon>Bacillati</taxon>
        <taxon>Actinomycetota</taxon>
        <taxon>Actinomycetes</taxon>
        <taxon>Kitasatosporales</taxon>
        <taxon>Streptomycetaceae</taxon>
        <taxon>Streptomyces</taxon>
    </lineage>
</organism>